<evidence type="ECO:0000256" key="4">
    <source>
        <dbReference type="ARBA" id="ARBA00023239"/>
    </source>
</evidence>
<dbReference type="SUPFAM" id="SSF51316">
    <property type="entry name" value="Mss4-like"/>
    <property type="match status" value="1"/>
</dbReference>
<dbReference type="Pfam" id="PF04828">
    <property type="entry name" value="GFA"/>
    <property type="match status" value="1"/>
</dbReference>
<dbReference type="Proteomes" id="UP000036947">
    <property type="component" value="Unassembled WGS sequence"/>
</dbReference>
<proteinExistence type="inferred from homology"/>
<reference evidence="6 7" key="1">
    <citation type="journal article" date="2015" name="BMC Genomics">
        <title>The genome of the truffle-parasite Tolypocladium ophioglossoides and the evolution of antifungal peptaibiotics.</title>
        <authorList>
            <person name="Quandt C.A."/>
            <person name="Bushley K.E."/>
            <person name="Spatafora J.W."/>
        </authorList>
    </citation>
    <scope>NUCLEOTIDE SEQUENCE [LARGE SCALE GENOMIC DNA]</scope>
    <source>
        <strain evidence="6 7">CBS 100239</strain>
    </source>
</reference>
<sequence length="150" mass="15901">MATATNTNPRVACQCGAITFRVSQPQPLALYICHCTECRKQSSTAFGTSAVYPAAGMWPLPAVQQAKLGVWTRISDRGTTLECYFCRACGVRLVHRPLLADGTPGPTVTVKAGCVEGLSLEGARHIWARSAVVPVPEQADMGEPADVEGA</sequence>
<organism evidence="6 7">
    <name type="scientific">Tolypocladium ophioglossoides (strain CBS 100239)</name>
    <name type="common">Snaketongue truffleclub</name>
    <name type="synonym">Elaphocordyceps ophioglossoides</name>
    <dbReference type="NCBI Taxonomy" id="1163406"/>
    <lineage>
        <taxon>Eukaryota</taxon>
        <taxon>Fungi</taxon>
        <taxon>Dikarya</taxon>
        <taxon>Ascomycota</taxon>
        <taxon>Pezizomycotina</taxon>
        <taxon>Sordariomycetes</taxon>
        <taxon>Hypocreomycetidae</taxon>
        <taxon>Hypocreales</taxon>
        <taxon>Ophiocordycipitaceae</taxon>
        <taxon>Tolypocladium</taxon>
    </lineage>
</organism>
<evidence type="ECO:0000259" key="5">
    <source>
        <dbReference type="PROSITE" id="PS51891"/>
    </source>
</evidence>
<accession>A0A0L0N4R5</accession>
<name>A0A0L0N4R5_TOLOC</name>
<comment type="caution">
    <text evidence="6">The sequence shown here is derived from an EMBL/GenBank/DDBJ whole genome shotgun (WGS) entry which is preliminary data.</text>
</comment>
<feature type="domain" description="CENP-V/GFA" evidence="5">
    <location>
        <begin position="6"/>
        <end position="128"/>
    </location>
</feature>
<comment type="similarity">
    <text evidence="1">Belongs to the Gfa family.</text>
</comment>
<dbReference type="PANTHER" id="PTHR33337">
    <property type="entry name" value="GFA DOMAIN-CONTAINING PROTEIN"/>
    <property type="match status" value="1"/>
</dbReference>
<dbReference type="OrthoDB" id="5290969at2759"/>
<keyword evidence="2" id="KW-0479">Metal-binding</keyword>
<dbReference type="PROSITE" id="PS51891">
    <property type="entry name" value="CENP_V_GFA"/>
    <property type="match status" value="1"/>
</dbReference>
<dbReference type="GO" id="GO:0016846">
    <property type="term" value="F:carbon-sulfur lyase activity"/>
    <property type="evidence" value="ECO:0007669"/>
    <property type="project" value="InterPro"/>
</dbReference>
<evidence type="ECO:0000256" key="1">
    <source>
        <dbReference type="ARBA" id="ARBA00005495"/>
    </source>
</evidence>
<dbReference type="PANTHER" id="PTHR33337:SF3">
    <property type="entry name" value="CENP-V_GFA DOMAIN-CONTAINING PROTEIN"/>
    <property type="match status" value="1"/>
</dbReference>
<gene>
    <name evidence="6" type="ORF">TOPH_06325</name>
</gene>
<dbReference type="GO" id="GO:0046872">
    <property type="term" value="F:metal ion binding"/>
    <property type="evidence" value="ECO:0007669"/>
    <property type="project" value="UniProtKB-KW"/>
</dbReference>
<evidence type="ECO:0000256" key="3">
    <source>
        <dbReference type="ARBA" id="ARBA00022833"/>
    </source>
</evidence>
<keyword evidence="4" id="KW-0456">Lyase</keyword>
<evidence type="ECO:0000256" key="2">
    <source>
        <dbReference type="ARBA" id="ARBA00022723"/>
    </source>
</evidence>
<evidence type="ECO:0000313" key="6">
    <source>
        <dbReference type="EMBL" id="KND89103.1"/>
    </source>
</evidence>
<dbReference type="AlphaFoldDB" id="A0A0L0N4R5"/>
<keyword evidence="3" id="KW-0862">Zinc</keyword>
<keyword evidence="7" id="KW-1185">Reference proteome</keyword>
<dbReference type="EMBL" id="LFRF01000021">
    <property type="protein sequence ID" value="KND89103.1"/>
    <property type="molecule type" value="Genomic_DNA"/>
</dbReference>
<protein>
    <recommendedName>
        <fullName evidence="5">CENP-V/GFA domain-containing protein</fullName>
    </recommendedName>
</protein>
<dbReference type="InterPro" id="IPR006913">
    <property type="entry name" value="CENP-V/GFA"/>
</dbReference>
<dbReference type="Gene3D" id="3.90.1590.10">
    <property type="entry name" value="glutathione-dependent formaldehyde- activating enzyme (gfa)"/>
    <property type="match status" value="1"/>
</dbReference>
<dbReference type="InterPro" id="IPR011057">
    <property type="entry name" value="Mss4-like_sf"/>
</dbReference>
<evidence type="ECO:0000313" key="7">
    <source>
        <dbReference type="Proteomes" id="UP000036947"/>
    </source>
</evidence>